<dbReference type="InterPro" id="IPR022409">
    <property type="entry name" value="PKD/Chitinase_dom"/>
</dbReference>
<dbReference type="SUPFAM" id="SSF49299">
    <property type="entry name" value="PKD domain"/>
    <property type="match status" value="2"/>
</dbReference>
<evidence type="ECO:0000256" key="2">
    <source>
        <dbReference type="ARBA" id="ARBA00022670"/>
    </source>
</evidence>
<dbReference type="PROSITE" id="PS50093">
    <property type="entry name" value="PKD"/>
    <property type="match status" value="1"/>
</dbReference>
<dbReference type="InterPro" id="IPR037045">
    <property type="entry name" value="S8pro/Inhibitor_I9_sf"/>
</dbReference>
<dbReference type="Gene3D" id="3.40.50.200">
    <property type="entry name" value="Peptidase S8/S53 domain"/>
    <property type="match status" value="1"/>
</dbReference>
<dbReference type="FunCoup" id="W0RLN2">
    <property type="interactions" value="276"/>
</dbReference>
<dbReference type="InterPro" id="IPR036852">
    <property type="entry name" value="Peptidase_S8/S53_dom_sf"/>
</dbReference>
<dbReference type="Pfam" id="PF18911">
    <property type="entry name" value="PKD_4"/>
    <property type="match status" value="1"/>
</dbReference>
<dbReference type="eggNOG" id="COG1404">
    <property type="taxonomic scope" value="Bacteria"/>
</dbReference>
<accession>W0RLN2</accession>
<dbReference type="HOGENOM" id="CLU_011263_1_7_0"/>
<dbReference type="KEGG" id="gba:J421_3820"/>
<dbReference type="PROSITE" id="PS00136">
    <property type="entry name" value="SUBTILASE_ASP"/>
    <property type="match status" value="1"/>
</dbReference>
<evidence type="ECO:0000259" key="7">
    <source>
        <dbReference type="PROSITE" id="PS50093"/>
    </source>
</evidence>
<dbReference type="Gene3D" id="2.60.40.10">
    <property type="entry name" value="Immunoglobulins"/>
    <property type="match status" value="2"/>
</dbReference>
<evidence type="ECO:0000313" key="9">
    <source>
        <dbReference type="Proteomes" id="UP000019151"/>
    </source>
</evidence>
<keyword evidence="9" id="KW-1185">Reference proteome</keyword>
<dbReference type="InterPro" id="IPR000209">
    <property type="entry name" value="Peptidase_S8/S53_dom"/>
</dbReference>
<dbReference type="SUPFAM" id="SSF52743">
    <property type="entry name" value="Subtilisin-like"/>
    <property type="match status" value="1"/>
</dbReference>
<organism evidence="8 9">
    <name type="scientific">Gemmatirosa kalamazoonensis</name>
    <dbReference type="NCBI Taxonomy" id="861299"/>
    <lineage>
        <taxon>Bacteria</taxon>
        <taxon>Pseudomonadati</taxon>
        <taxon>Gemmatimonadota</taxon>
        <taxon>Gemmatimonadia</taxon>
        <taxon>Gemmatimonadales</taxon>
        <taxon>Gemmatimonadaceae</taxon>
        <taxon>Gemmatirosa</taxon>
    </lineage>
</organism>
<dbReference type="EMBL" id="CP007128">
    <property type="protein sequence ID" value="AHG91357.1"/>
    <property type="molecule type" value="Genomic_DNA"/>
</dbReference>
<reference evidence="8 9" key="1">
    <citation type="journal article" date="2014" name="Genome Announc.">
        <title>Genome Sequence and Methylome of Soil Bacterium Gemmatirosa kalamazoonensis KBS708T, a Member of the Rarely Cultivated Gemmatimonadetes Phylum.</title>
        <authorList>
            <person name="Debruyn J.M."/>
            <person name="Radosevich M."/>
            <person name="Wommack K.E."/>
            <person name="Polson S.W."/>
            <person name="Hauser L.J."/>
            <person name="Fawaz M.N."/>
            <person name="Korlach J."/>
            <person name="Tsai Y.C."/>
        </authorList>
    </citation>
    <scope>NUCLEOTIDE SEQUENCE [LARGE SCALE GENOMIC DNA]</scope>
    <source>
        <strain evidence="8 9">KBS708</strain>
    </source>
</reference>
<dbReference type="PROSITE" id="PS00138">
    <property type="entry name" value="SUBTILASE_SER"/>
    <property type="match status" value="1"/>
</dbReference>
<evidence type="ECO:0000256" key="6">
    <source>
        <dbReference type="RuleBase" id="RU003355"/>
    </source>
</evidence>
<dbReference type="PRINTS" id="PR00723">
    <property type="entry name" value="SUBTILISIN"/>
</dbReference>
<comment type="similarity">
    <text evidence="1 5 6">Belongs to the peptidase S8 family.</text>
</comment>
<dbReference type="PROSITE" id="PS00137">
    <property type="entry name" value="SUBTILASE_HIS"/>
    <property type="match status" value="1"/>
</dbReference>
<sequence>MKRFLTPVLGALVLAACQGDPTAPTVTTDRALTPAVPSLSVAARGQAIPGRYIVILQRGAVPNVAAAAASIAASQHGRLGSVFTDVFEGFVVDVDDSSAVQIGRDRNVLAVVPDMAVGIDASGVQAGATWGLDRIDQAALPLTTSYAYATDGTGVTVYIVDTGINYAHTDFGGRAKAGYDAVTSGGTAADCNGHGTHVAGTVGGTKYGVAKAVSLVGVRVLDCTGSGSSSGVIAGLDWVVKQKQANPTRPMVVNMSLGGGISTALDNAVTSLTSAGITVVVAAGNSAADACTESPAHVPAAITVGATNKLDGFASFSNYGTCVDLNAPGVSITSDYYTSTTATAAMSGTSMASPHVAGAAALYLSKYPTATPAQVSSALTTNATPNKITTLGAGTPNKLLYVGFLGAVVSANAAPTATITAPAAGASVTQGTSVTFTGTGTDPEDGALSGASLVWTSSINGQIGTGTSFSTTTLSAGTHTITLKATDSKGASATATRSITVVAPAPPPPSSTAPVASFTWNCTGMLYPHQCAFDASTSTAGAAIASYTWNWGNGRTETKTAATTKNTWAATGTYTVTLTVKDANGLTGTVSKQVPIP</sequence>
<dbReference type="InterPro" id="IPR023828">
    <property type="entry name" value="Peptidase_S8_Ser-AS"/>
</dbReference>
<evidence type="ECO:0000256" key="1">
    <source>
        <dbReference type="ARBA" id="ARBA00011073"/>
    </source>
</evidence>
<evidence type="ECO:0000256" key="4">
    <source>
        <dbReference type="ARBA" id="ARBA00022825"/>
    </source>
</evidence>
<evidence type="ECO:0000256" key="5">
    <source>
        <dbReference type="PROSITE-ProRule" id="PRU01240"/>
    </source>
</evidence>
<keyword evidence="2 5" id="KW-0645">Protease</keyword>
<dbReference type="Gene3D" id="3.30.70.80">
    <property type="entry name" value="Peptidase S8 propeptide/proteinase inhibitor I9"/>
    <property type="match status" value="1"/>
</dbReference>
<dbReference type="InParanoid" id="W0RLN2"/>
<dbReference type="InterPro" id="IPR015500">
    <property type="entry name" value="Peptidase_S8_subtilisin-rel"/>
</dbReference>
<dbReference type="Pfam" id="PF00082">
    <property type="entry name" value="Peptidase_S8"/>
    <property type="match status" value="1"/>
</dbReference>
<name>W0RLN2_9BACT</name>
<dbReference type="SMART" id="SM00089">
    <property type="entry name" value="PKD"/>
    <property type="match status" value="2"/>
</dbReference>
<evidence type="ECO:0000313" key="8">
    <source>
        <dbReference type="EMBL" id="AHG91357.1"/>
    </source>
</evidence>
<dbReference type="SUPFAM" id="SSF54897">
    <property type="entry name" value="Protease propeptides/inhibitors"/>
    <property type="match status" value="1"/>
</dbReference>
<dbReference type="InterPro" id="IPR023827">
    <property type="entry name" value="Peptidase_S8_Asp-AS"/>
</dbReference>
<keyword evidence="4 5" id="KW-0720">Serine protease</keyword>
<dbReference type="GO" id="GO:0006508">
    <property type="term" value="P:proteolysis"/>
    <property type="evidence" value="ECO:0007669"/>
    <property type="project" value="UniProtKB-KW"/>
</dbReference>
<dbReference type="GO" id="GO:0005615">
    <property type="term" value="C:extracellular space"/>
    <property type="evidence" value="ECO:0007669"/>
    <property type="project" value="TreeGrafter"/>
</dbReference>
<feature type="domain" description="PKD" evidence="7">
    <location>
        <begin position="536"/>
        <end position="597"/>
    </location>
</feature>
<feature type="active site" description="Charge relay system" evidence="5">
    <location>
        <position position="194"/>
    </location>
</feature>
<feature type="active site" description="Charge relay system" evidence="5">
    <location>
        <position position="161"/>
    </location>
</feature>
<gene>
    <name evidence="8" type="ORF">J421_3820</name>
</gene>
<dbReference type="RefSeq" id="WP_025412806.1">
    <property type="nucleotide sequence ID" value="NZ_CP007128.1"/>
</dbReference>
<dbReference type="FunFam" id="3.40.50.200:FF:000014">
    <property type="entry name" value="Proteinase K"/>
    <property type="match status" value="1"/>
</dbReference>
<dbReference type="CDD" id="cd04077">
    <property type="entry name" value="Peptidases_S8_PCSK9_ProteinaseK_like"/>
    <property type="match status" value="1"/>
</dbReference>
<feature type="active site" description="Charge relay system" evidence="5">
    <location>
        <position position="350"/>
    </location>
</feature>
<dbReference type="InterPro" id="IPR000601">
    <property type="entry name" value="PKD_dom"/>
</dbReference>
<dbReference type="AlphaFoldDB" id="W0RLN2"/>
<dbReference type="InterPro" id="IPR013783">
    <property type="entry name" value="Ig-like_fold"/>
</dbReference>
<dbReference type="InterPro" id="IPR022398">
    <property type="entry name" value="Peptidase_S8_His-AS"/>
</dbReference>
<dbReference type="CDD" id="cd00146">
    <property type="entry name" value="PKD"/>
    <property type="match status" value="1"/>
</dbReference>
<dbReference type="PROSITE" id="PS51892">
    <property type="entry name" value="SUBTILASE"/>
    <property type="match status" value="1"/>
</dbReference>
<evidence type="ECO:0000256" key="3">
    <source>
        <dbReference type="ARBA" id="ARBA00022801"/>
    </source>
</evidence>
<dbReference type="PROSITE" id="PS51257">
    <property type="entry name" value="PROKAR_LIPOPROTEIN"/>
    <property type="match status" value="1"/>
</dbReference>
<protein>
    <submittedName>
        <fullName evidence="8">Peptidase S8 and S53 subtilisin kexin sedolisin</fullName>
    </submittedName>
</protein>
<dbReference type="OrthoDB" id="9798386at2"/>
<dbReference type="GO" id="GO:0004252">
    <property type="term" value="F:serine-type endopeptidase activity"/>
    <property type="evidence" value="ECO:0007669"/>
    <property type="project" value="UniProtKB-UniRule"/>
</dbReference>
<proteinExistence type="inferred from homology"/>
<dbReference type="InterPro" id="IPR050131">
    <property type="entry name" value="Peptidase_S8_subtilisin-like"/>
</dbReference>
<dbReference type="InterPro" id="IPR034193">
    <property type="entry name" value="PCSK9_ProteinaseK-like"/>
</dbReference>
<dbReference type="STRING" id="861299.J421_3820"/>
<dbReference type="Pfam" id="PF00801">
    <property type="entry name" value="PKD"/>
    <property type="match status" value="1"/>
</dbReference>
<dbReference type="PANTHER" id="PTHR43806:SF11">
    <property type="entry name" value="CEREVISIN-RELATED"/>
    <property type="match status" value="1"/>
</dbReference>
<keyword evidence="3 5" id="KW-0378">Hydrolase</keyword>
<dbReference type="Proteomes" id="UP000019151">
    <property type="component" value="Chromosome"/>
</dbReference>
<dbReference type="InterPro" id="IPR035986">
    <property type="entry name" value="PKD_dom_sf"/>
</dbReference>
<dbReference type="PANTHER" id="PTHR43806">
    <property type="entry name" value="PEPTIDASE S8"/>
    <property type="match status" value="1"/>
</dbReference>